<dbReference type="GO" id="GO:0005886">
    <property type="term" value="C:plasma membrane"/>
    <property type="evidence" value="ECO:0007669"/>
    <property type="project" value="UniProtKB-SubCell"/>
</dbReference>
<sequence>MLQGASAGAATIVSRVMVRDMFAGREAQRLMAEIMMIFSVAPALAPVLGGWILLLGTWRFVFAALAVYAALLIVLTARLPETLPPDGRIPLRVRAILGALARAGRSWTLWRLALANAFGFAAQFVFIASAAIFVTDLLHLGEQDFWVMFVPLIVGMMSGSWITGHVAVDRRRLITIGFLGTVVMCLVNLALVALAPTPTGELGWPVAAAVIGPALIAFTVALLFSPIQLEVLDAFPHERGSASSLATFVQLAMNTLLAGVVAPLATASLTTFALTALGFAVVGTVLWAWDALATERPAASA</sequence>
<feature type="transmembrane region" description="Helical" evidence="6">
    <location>
        <begin position="271"/>
        <end position="289"/>
    </location>
</feature>
<keyword evidence="2" id="KW-1003">Cell membrane</keyword>
<evidence type="ECO:0000256" key="2">
    <source>
        <dbReference type="ARBA" id="ARBA00022475"/>
    </source>
</evidence>
<accession>A0A1X6WSX2</accession>
<evidence type="ECO:0000313" key="8">
    <source>
        <dbReference type="EMBL" id="SLM87913.1"/>
    </source>
</evidence>
<evidence type="ECO:0000256" key="3">
    <source>
        <dbReference type="ARBA" id="ARBA00022692"/>
    </source>
</evidence>
<keyword evidence="4 6" id="KW-1133">Transmembrane helix</keyword>
<feature type="transmembrane region" description="Helical" evidence="6">
    <location>
        <begin position="112"/>
        <end position="133"/>
    </location>
</feature>
<keyword evidence="3 6" id="KW-0812">Transmembrane</keyword>
<name>A0A1X6WSX2_9MICO</name>
<protein>
    <submittedName>
        <fullName evidence="8">MFS transporter</fullName>
    </submittedName>
</protein>
<dbReference type="PROSITE" id="PS50850">
    <property type="entry name" value="MFS"/>
    <property type="match status" value="1"/>
</dbReference>
<dbReference type="AlphaFoldDB" id="A0A1X6WSX2"/>
<feature type="transmembrane region" description="Helical" evidence="6">
    <location>
        <begin position="34"/>
        <end position="54"/>
    </location>
</feature>
<evidence type="ECO:0000313" key="9">
    <source>
        <dbReference type="Proteomes" id="UP000195981"/>
    </source>
</evidence>
<feature type="domain" description="Major facilitator superfamily (MFS) profile" evidence="7">
    <location>
        <begin position="1"/>
        <end position="301"/>
    </location>
</feature>
<feature type="transmembrane region" description="Helical" evidence="6">
    <location>
        <begin position="60"/>
        <end position="79"/>
    </location>
</feature>
<dbReference type="EMBL" id="FWFG01000007">
    <property type="protein sequence ID" value="SLM87913.1"/>
    <property type="molecule type" value="Genomic_DNA"/>
</dbReference>
<evidence type="ECO:0000256" key="1">
    <source>
        <dbReference type="ARBA" id="ARBA00004651"/>
    </source>
</evidence>
<feature type="transmembrane region" description="Helical" evidence="6">
    <location>
        <begin position="202"/>
        <end position="224"/>
    </location>
</feature>
<reference evidence="8 9" key="1">
    <citation type="submission" date="2017-02" db="EMBL/GenBank/DDBJ databases">
        <authorList>
            <person name="Peterson S.W."/>
        </authorList>
    </citation>
    <scope>NUCLEOTIDE SEQUENCE [LARGE SCALE GENOMIC DNA]</scope>
    <source>
        <strain evidence="8 9">CIP104813</strain>
    </source>
</reference>
<proteinExistence type="predicted"/>
<keyword evidence="5 6" id="KW-0472">Membrane</keyword>
<evidence type="ECO:0000256" key="6">
    <source>
        <dbReference type="SAM" id="Phobius"/>
    </source>
</evidence>
<feature type="transmembrane region" description="Helical" evidence="6">
    <location>
        <begin position="145"/>
        <end position="164"/>
    </location>
</feature>
<dbReference type="PANTHER" id="PTHR43124:SF3">
    <property type="entry name" value="CHLORAMPHENICOL EFFLUX PUMP RV0191"/>
    <property type="match status" value="1"/>
</dbReference>
<dbReference type="InterPro" id="IPR036259">
    <property type="entry name" value="MFS_trans_sf"/>
</dbReference>
<evidence type="ECO:0000256" key="4">
    <source>
        <dbReference type="ARBA" id="ARBA00022989"/>
    </source>
</evidence>
<evidence type="ECO:0000256" key="5">
    <source>
        <dbReference type="ARBA" id="ARBA00023136"/>
    </source>
</evidence>
<keyword evidence="9" id="KW-1185">Reference proteome</keyword>
<dbReference type="Pfam" id="PF07690">
    <property type="entry name" value="MFS_1"/>
    <property type="match status" value="1"/>
</dbReference>
<evidence type="ECO:0000259" key="7">
    <source>
        <dbReference type="PROSITE" id="PS50850"/>
    </source>
</evidence>
<dbReference type="InterPro" id="IPR011701">
    <property type="entry name" value="MFS"/>
</dbReference>
<dbReference type="InterPro" id="IPR050189">
    <property type="entry name" value="MFS_Efflux_Transporters"/>
</dbReference>
<dbReference type="GO" id="GO:0022857">
    <property type="term" value="F:transmembrane transporter activity"/>
    <property type="evidence" value="ECO:0007669"/>
    <property type="project" value="InterPro"/>
</dbReference>
<feature type="transmembrane region" description="Helical" evidence="6">
    <location>
        <begin position="176"/>
        <end position="196"/>
    </location>
</feature>
<dbReference type="PANTHER" id="PTHR43124">
    <property type="entry name" value="PURINE EFFLUX PUMP PBUE"/>
    <property type="match status" value="1"/>
</dbReference>
<dbReference type="Proteomes" id="UP000195981">
    <property type="component" value="Unassembled WGS sequence"/>
</dbReference>
<organism evidence="8 9">
    <name type="scientific">Brachybacterium nesterenkovii</name>
    <dbReference type="NCBI Taxonomy" id="47847"/>
    <lineage>
        <taxon>Bacteria</taxon>
        <taxon>Bacillati</taxon>
        <taxon>Actinomycetota</taxon>
        <taxon>Actinomycetes</taxon>
        <taxon>Micrococcales</taxon>
        <taxon>Dermabacteraceae</taxon>
        <taxon>Brachybacterium</taxon>
    </lineage>
</organism>
<comment type="subcellular location">
    <subcellularLocation>
        <location evidence="1">Cell membrane</location>
        <topology evidence="1">Multi-pass membrane protein</topology>
    </subcellularLocation>
</comment>
<dbReference type="Gene3D" id="1.20.1720.10">
    <property type="entry name" value="Multidrug resistance protein D"/>
    <property type="match status" value="1"/>
</dbReference>
<dbReference type="SUPFAM" id="SSF103473">
    <property type="entry name" value="MFS general substrate transporter"/>
    <property type="match status" value="1"/>
</dbReference>
<gene>
    <name evidence="8" type="ORF">FM110_00610</name>
</gene>
<dbReference type="InterPro" id="IPR020846">
    <property type="entry name" value="MFS_dom"/>
</dbReference>
<feature type="transmembrane region" description="Helical" evidence="6">
    <location>
        <begin position="245"/>
        <end position="265"/>
    </location>
</feature>